<accession>A0ABY4E967</accession>
<name>A0ABY4E967_VITST</name>
<reference evidence="8" key="1">
    <citation type="submission" date="2021-12" db="EMBL/GenBank/DDBJ databases">
        <authorList>
            <person name="Veyrier F.J."/>
        </authorList>
    </citation>
    <scope>NUCLEOTIDE SEQUENCE</scope>
    <source>
        <strain evidence="8">SAG 1488-6</strain>
    </source>
</reference>
<dbReference type="PANTHER" id="PTHR30086:SF14">
    <property type="entry name" value="HOMOSERINE_HOMOSERINE LACTONE EFFLUX PROTEIN"/>
    <property type="match status" value="1"/>
</dbReference>
<dbReference type="Proteomes" id="UP000832034">
    <property type="component" value="Chromosome"/>
</dbReference>
<organism evidence="8 9">
    <name type="scientific">Vitreoscilla stercoraria</name>
    <dbReference type="NCBI Taxonomy" id="61"/>
    <lineage>
        <taxon>Bacteria</taxon>
        <taxon>Pseudomonadati</taxon>
        <taxon>Pseudomonadota</taxon>
        <taxon>Betaproteobacteria</taxon>
        <taxon>Neisseriales</taxon>
        <taxon>Neisseriaceae</taxon>
        <taxon>Vitreoscilla</taxon>
    </lineage>
</organism>
<comment type="similarity">
    <text evidence="2">Belongs to the Rht family.</text>
</comment>
<feature type="transmembrane region" description="Helical" evidence="7">
    <location>
        <begin position="186"/>
        <end position="204"/>
    </location>
</feature>
<proteinExistence type="inferred from homology"/>
<dbReference type="PIRSF" id="PIRSF006324">
    <property type="entry name" value="LeuE"/>
    <property type="match status" value="1"/>
</dbReference>
<dbReference type="PANTHER" id="PTHR30086">
    <property type="entry name" value="ARGININE EXPORTER PROTEIN ARGO"/>
    <property type="match status" value="1"/>
</dbReference>
<feature type="transmembrane region" description="Helical" evidence="7">
    <location>
        <begin position="42"/>
        <end position="63"/>
    </location>
</feature>
<sequence>MHLTQWLLFVSSTLLISATPGPNMLWAFQSGLNHGLKKTMWALLGLSAGLILVLGFSLAGVALLSQQSPLAFEIFKCLGALYLAYLGYRSWHSDGGNLNVEAGEKVTPSAWQLFRTSLGVSLSNPKAILFFAAFFPKFIQSDAPQIPQYGILIATFFVIEIVWQLLYSISGQALSSWLQQGRRLLWLNRSCGVVFVLIAVSLLWDSFNTMF</sequence>
<evidence type="ECO:0000313" key="9">
    <source>
        <dbReference type="Proteomes" id="UP000832034"/>
    </source>
</evidence>
<keyword evidence="6 7" id="KW-0472">Membrane</keyword>
<keyword evidence="3" id="KW-1003">Cell membrane</keyword>
<evidence type="ECO:0000313" key="8">
    <source>
        <dbReference type="EMBL" id="UOO92303.1"/>
    </source>
</evidence>
<feature type="transmembrane region" description="Helical" evidence="7">
    <location>
        <begin position="146"/>
        <end position="166"/>
    </location>
</feature>
<dbReference type="Pfam" id="PF01810">
    <property type="entry name" value="LysE"/>
    <property type="match status" value="1"/>
</dbReference>
<dbReference type="InterPro" id="IPR001123">
    <property type="entry name" value="LeuE-type"/>
</dbReference>
<reference evidence="8" key="2">
    <citation type="journal article" date="2022" name="Res Sq">
        <title>Evolution of multicellular longitudinally dividing oral cavity symbionts (Neisseriaceae).</title>
        <authorList>
            <person name="Nyongesa S."/>
            <person name="Weber P."/>
            <person name="Bernet E."/>
            <person name="Pullido F."/>
            <person name="Nieckarz M."/>
            <person name="Delaby M."/>
            <person name="Nieves C."/>
            <person name="Viehboeck T."/>
            <person name="Krause N."/>
            <person name="Rivera-Millot A."/>
            <person name="Nakamura A."/>
            <person name="Vischer N."/>
            <person name="VanNieuwenhze M."/>
            <person name="Brun Y."/>
            <person name="Cava F."/>
            <person name="Bulgheresi S."/>
            <person name="Veyrier F."/>
        </authorList>
    </citation>
    <scope>NUCLEOTIDE SEQUENCE</scope>
    <source>
        <strain evidence="8">SAG 1488-6</strain>
    </source>
</reference>
<dbReference type="EMBL" id="CP091512">
    <property type="protein sequence ID" value="UOO92303.1"/>
    <property type="molecule type" value="Genomic_DNA"/>
</dbReference>
<feature type="transmembrane region" description="Helical" evidence="7">
    <location>
        <begin position="70"/>
        <end position="88"/>
    </location>
</feature>
<evidence type="ECO:0000256" key="7">
    <source>
        <dbReference type="SAM" id="Phobius"/>
    </source>
</evidence>
<evidence type="ECO:0000256" key="3">
    <source>
        <dbReference type="ARBA" id="ARBA00022475"/>
    </source>
</evidence>
<protein>
    <submittedName>
        <fullName evidence="8">LysE family translocator</fullName>
    </submittedName>
</protein>
<dbReference type="RefSeq" id="WP_040755939.1">
    <property type="nucleotide sequence ID" value="NZ_CP091512.1"/>
</dbReference>
<evidence type="ECO:0000256" key="6">
    <source>
        <dbReference type="ARBA" id="ARBA00023136"/>
    </source>
</evidence>
<keyword evidence="4 7" id="KW-0812">Transmembrane</keyword>
<evidence type="ECO:0000256" key="5">
    <source>
        <dbReference type="ARBA" id="ARBA00022989"/>
    </source>
</evidence>
<comment type="subcellular location">
    <subcellularLocation>
        <location evidence="1">Cell membrane</location>
        <topology evidence="1">Multi-pass membrane protein</topology>
    </subcellularLocation>
</comment>
<evidence type="ECO:0000256" key="1">
    <source>
        <dbReference type="ARBA" id="ARBA00004651"/>
    </source>
</evidence>
<evidence type="ECO:0000256" key="4">
    <source>
        <dbReference type="ARBA" id="ARBA00022692"/>
    </source>
</evidence>
<gene>
    <name evidence="8" type="ORF">LVJ81_11920</name>
</gene>
<keyword evidence="9" id="KW-1185">Reference proteome</keyword>
<keyword evidence="5 7" id="KW-1133">Transmembrane helix</keyword>
<evidence type="ECO:0000256" key="2">
    <source>
        <dbReference type="ARBA" id="ARBA00007928"/>
    </source>
</evidence>